<name>A0A125Q6G8_9HYPH</name>
<sequence length="63" mass="7520">MSTHIKEVDLDTKKSLRIWSVSDYCRQHQIGEAGERRMRQLFGHYASAGELRYNVNKNPRWRV</sequence>
<dbReference type="OrthoDB" id="8278685at2"/>
<keyword evidence="2" id="KW-1185">Reference proteome</keyword>
<organism evidence="1 2">
    <name type="scientific">Rhizobium altiplani</name>
    <dbReference type="NCBI Taxonomy" id="1864509"/>
    <lineage>
        <taxon>Bacteria</taxon>
        <taxon>Pseudomonadati</taxon>
        <taxon>Pseudomonadota</taxon>
        <taxon>Alphaproteobacteria</taxon>
        <taxon>Hyphomicrobiales</taxon>
        <taxon>Rhizobiaceae</taxon>
        <taxon>Rhizobium/Agrobacterium group</taxon>
        <taxon>Rhizobium</taxon>
    </lineage>
</organism>
<evidence type="ECO:0000313" key="1">
    <source>
        <dbReference type="EMBL" id="KWV47886.1"/>
    </source>
</evidence>
<evidence type="ECO:0000313" key="2">
    <source>
        <dbReference type="Proteomes" id="UP000068164"/>
    </source>
</evidence>
<dbReference type="Proteomes" id="UP000068164">
    <property type="component" value="Unassembled WGS sequence"/>
</dbReference>
<dbReference type="EMBL" id="LNCD01000101">
    <property type="protein sequence ID" value="KWV47886.1"/>
    <property type="molecule type" value="Genomic_DNA"/>
</dbReference>
<comment type="caution">
    <text evidence="1">The sequence shown here is derived from an EMBL/GenBank/DDBJ whole genome shotgun (WGS) entry which is preliminary data.</text>
</comment>
<reference evidence="1 2" key="1">
    <citation type="submission" date="2015-11" db="EMBL/GenBank/DDBJ databases">
        <title>Draft Genome Sequence of the Strain BR 10423 (Rhizobium sp.) isolated from nodules of Mimosa pudica.</title>
        <authorList>
            <person name="Barauna A.C."/>
            <person name="Zilli J.E."/>
            <person name="Simoes-Araujo J.L."/>
            <person name="Reis V.M."/>
            <person name="James E.K."/>
            <person name="Reis F.B.Jr."/>
            <person name="Rouws L.F."/>
            <person name="Passos S.R."/>
            <person name="Gois S.R."/>
        </authorList>
    </citation>
    <scope>NUCLEOTIDE SEQUENCE [LARGE SCALE GENOMIC DNA]</scope>
    <source>
        <strain evidence="1 2">BR10423</strain>
    </source>
</reference>
<dbReference type="RefSeq" id="WP_062371885.1">
    <property type="nucleotide sequence ID" value="NZ_LNCD01000101.1"/>
</dbReference>
<accession>A0A125Q6G8</accession>
<proteinExistence type="predicted"/>
<dbReference type="AlphaFoldDB" id="A0A125Q6G8"/>
<gene>
    <name evidence="1" type="ORF">AS026_12445</name>
</gene>
<protein>
    <submittedName>
        <fullName evidence="1">Uncharacterized protein</fullName>
    </submittedName>
</protein>